<dbReference type="AlphaFoldDB" id="Q2IM20"/>
<evidence type="ECO:0000313" key="1">
    <source>
        <dbReference type="EMBL" id="ABC79850.1"/>
    </source>
</evidence>
<gene>
    <name evidence="1" type="ordered locus">Adeh_0072</name>
</gene>
<evidence type="ECO:0008006" key="3">
    <source>
        <dbReference type="Google" id="ProtNLM"/>
    </source>
</evidence>
<dbReference type="eggNOG" id="ENOG50334IY">
    <property type="taxonomic scope" value="Bacteria"/>
</dbReference>
<sequence>MADEKQPAPIDFYTFVLSLGSSAFVHLGDAPHPETGEIAQANLLLAKQTIDILSMLAEKTKGNLTDEEARFLENLLTDLRLRYVGKSSGR</sequence>
<reference evidence="1 2" key="1">
    <citation type="submission" date="2006-01" db="EMBL/GenBank/DDBJ databases">
        <title>Complete sequence of Anaeromyxobacter dehalogenans 2CP-C.</title>
        <authorList>
            <consortium name="US DOE Joint Genome Institute"/>
            <person name="Copeland A."/>
            <person name="Lucas S."/>
            <person name="Lapidus A."/>
            <person name="Barry K."/>
            <person name="Detter J.C."/>
            <person name="Glavina T."/>
            <person name="Hammon N."/>
            <person name="Israni S."/>
            <person name="Pitluck S."/>
            <person name="Brettin T."/>
            <person name="Bruce D."/>
            <person name="Han C."/>
            <person name="Tapia R."/>
            <person name="Gilna P."/>
            <person name="Kiss H."/>
            <person name="Schmutz J."/>
            <person name="Larimer F."/>
            <person name="Land M."/>
            <person name="Kyrpides N."/>
            <person name="Anderson I."/>
            <person name="Sanford R.A."/>
            <person name="Ritalahti K.M."/>
            <person name="Thomas H.S."/>
            <person name="Kirby J.R."/>
            <person name="Zhulin I.B."/>
            <person name="Loeffler F.E."/>
            <person name="Richardson P."/>
        </authorList>
    </citation>
    <scope>NUCLEOTIDE SEQUENCE [LARGE SCALE GENOMIC DNA]</scope>
    <source>
        <strain evidence="1 2">2CP-C</strain>
    </source>
</reference>
<accession>Q2IM20</accession>
<dbReference type="Proteomes" id="UP000001935">
    <property type="component" value="Chromosome"/>
</dbReference>
<dbReference type="Pfam" id="PF08899">
    <property type="entry name" value="DUF1844"/>
    <property type="match status" value="1"/>
</dbReference>
<dbReference type="InterPro" id="IPR014995">
    <property type="entry name" value="DUF1844"/>
</dbReference>
<dbReference type="OrthoDB" id="9799618at2"/>
<dbReference type="HOGENOM" id="CLU_136189_2_1_7"/>
<dbReference type="KEGG" id="ade:Adeh_0072"/>
<protein>
    <recommendedName>
        <fullName evidence="3">DUF1844 domain-containing protein</fullName>
    </recommendedName>
</protein>
<dbReference type="EMBL" id="CP000251">
    <property type="protein sequence ID" value="ABC79850.1"/>
    <property type="molecule type" value="Genomic_DNA"/>
</dbReference>
<evidence type="ECO:0000313" key="2">
    <source>
        <dbReference type="Proteomes" id="UP000001935"/>
    </source>
</evidence>
<dbReference type="RefSeq" id="WP_011419133.1">
    <property type="nucleotide sequence ID" value="NC_007760.1"/>
</dbReference>
<proteinExistence type="predicted"/>
<name>Q2IM20_ANADE</name>
<dbReference type="STRING" id="290397.Adeh_0072"/>
<organism evidence="1 2">
    <name type="scientific">Anaeromyxobacter dehalogenans (strain 2CP-C)</name>
    <dbReference type="NCBI Taxonomy" id="290397"/>
    <lineage>
        <taxon>Bacteria</taxon>
        <taxon>Pseudomonadati</taxon>
        <taxon>Myxococcota</taxon>
        <taxon>Myxococcia</taxon>
        <taxon>Myxococcales</taxon>
        <taxon>Cystobacterineae</taxon>
        <taxon>Anaeromyxobacteraceae</taxon>
        <taxon>Anaeromyxobacter</taxon>
    </lineage>
</organism>